<sequence>MTYIPEEAKEIINNNIESLEAVLPDFLESYHIYGSISLGAFNTKESDIDFIAITKRKAMEKDIDILKNLHINIKKKFPKKSLDGMYLFKDDIEALNKKDSPCLRFNDGNFEGIVPFLRDSIDAFQLKKYGINIKGQSAKSLDYSVNFNILINNMYENLNTYWLNWMNKCKKFPSMDYINLLVNLKEIEWGVLGVSRLYYTFLEKDMTSKVGAGEYALKVFPQRWHKIINESMRLRKGVKTSYYSSLLQRRNDAIAYMDFVIGESNKGLSQNRK</sequence>
<dbReference type="GO" id="GO:0016740">
    <property type="term" value="F:transferase activity"/>
    <property type="evidence" value="ECO:0007669"/>
    <property type="project" value="UniProtKB-KW"/>
</dbReference>
<proteinExistence type="predicted"/>
<dbReference type="OrthoDB" id="5643411at2"/>
<dbReference type="EMBL" id="CP002160">
    <property type="protein sequence ID" value="ADL50071.1"/>
    <property type="molecule type" value="Genomic_DNA"/>
</dbReference>
<gene>
    <name evidence="3" type="ordered locus">Clocel_0290</name>
</gene>
<dbReference type="RefSeq" id="WP_010075164.1">
    <property type="nucleotide sequence ID" value="NC_014393.1"/>
</dbReference>
<keyword evidence="1" id="KW-0808">Transferase</keyword>
<evidence type="ECO:0000259" key="2">
    <source>
        <dbReference type="Pfam" id="PF13427"/>
    </source>
</evidence>
<accession>D9SPM2</accession>
<keyword evidence="4" id="KW-1185">Reference proteome</keyword>
<evidence type="ECO:0000256" key="1">
    <source>
        <dbReference type="ARBA" id="ARBA00022679"/>
    </source>
</evidence>
<dbReference type="HOGENOM" id="CLU_082941_1_0_9"/>
<reference evidence="3 4" key="1">
    <citation type="submission" date="2010-08" db="EMBL/GenBank/DDBJ databases">
        <title>Complete sequence of Clostridium cellulovorans 743B.</title>
        <authorList>
            <consortium name="US DOE Joint Genome Institute"/>
            <person name="Lucas S."/>
            <person name="Copeland A."/>
            <person name="Lapidus A."/>
            <person name="Cheng J.-F."/>
            <person name="Bruce D."/>
            <person name="Goodwin L."/>
            <person name="Pitluck S."/>
            <person name="Chertkov O."/>
            <person name="Detter J.C."/>
            <person name="Han C."/>
            <person name="Tapia R."/>
            <person name="Land M."/>
            <person name="Hauser L."/>
            <person name="Chang Y.-J."/>
            <person name="Jeffries C."/>
            <person name="Kyrpides N."/>
            <person name="Ivanova N."/>
            <person name="Mikhailova N."/>
            <person name="Hemme C.L."/>
            <person name="Woyke T."/>
        </authorList>
    </citation>
    <scope>NUCLEOTIDE SEQUENCE [LARGE SCALE GENOMIC DNA]</scope>
    <source>
        <strain evidence="4">ATCC 35296 / DSM 3052 / OCM 3 / 743B</strain>
    </source>
</reference>
<protein>
    <recommendedName>
        <fullName evidence="2">Adenylyltransferase AadA C-terminal domain-containing protein</fullName>
    </recommendedName>
</protein>
<feature type="domain" description="Adenylyltransferase AadA C-terminal" evidence="2">
    <location>
        <begin position="191"/>
        <end position="245"/>
    </location>
</feature>
<evidence type="ECO:0000313" key="4">
    <source>
        <dbReference type="Proteomes" id="UP000002730"/>
    </source>
</evidence>
<name>D9SPM2_CLOC7</name>
<dbReference type="eggNOG" id="COG1708">
    <property type="taxonomic scope" value="Bacteria"/>
</dbReference>
<evidence type="ECO:0000313" key="3">
    <source>
        <dbReference type="EMBL" id="ADL50071.1"/>
    </source>
</evidence>
<dbReference type="AlphaFoldDB" id="D9SPM2"/>
<dbReference type="Proteomes" id="UP000002730">
    <property type="component" value="Chromosome"/>
</dbReference>
<organism evidence="3 4">
    <name type="scientific">Clostridium cellulovorans (strain ATCC 35296 / DSM 3052 / OCM 3 / 743B)</name>
    <dbReference type="NCBI Taxonomy" id="573061"/>
    <lineage>
        <taxon>Bacteria</taxon>
        <taxon>Bacillati</taxon>
        <taxon>Bacillota</taxon>
        <taxon>Clostridia</taxon>
        <taxon>Eubacteriales</taxon>
        <taxon>Clostridiaceae</taxon>
        <taxon>Clostridium</taxon>
    </lineage>
</organism>
<dbReference type="KEGG" id="ccb:Clocel_0290"/>
<dbReference type="InterPro" id="IPR025184">
    <property type="entry name" value="AadA_C"/>
</dbReference>
<dbReference type="STRING" id="573061.Clocel_0290"/>
<dbReference type="Pfam" id="PF13427">
    <property type="entry name" value="AadA_C"/>
    <property type="match status" value="1"/>
</dbReference>